<organism evidence="1 2">
    <name type="scientific">Chaetomium tenue</name>
    <dbReference type="NCBI Taxonomy" id="1854479"/>
    <lineage>
        <taxon>Eukaryota</taxon>
        <taxon>Fungi</taxon>
        <taxon>Dikarya</taxon>
        <taxon>Ascomycota</taxon>
        <taxon>Pezizomycotina</taxon>
        <taxon>Sordariomycetes</taxon>
        <taxon>Sordariomycetidae</taxon>
        <taxon>Sordariales</taxon>
        <taxon>Chaetomiaceae</taxon>
        <taxon>Chaetomium</taxon>
    </lineage>
</organism>
<keyword evidence="2" id="KW-1185">Reference proteome</keyword>
<sequence>MPIPDPDRPASRGTYTSPAPPSPRPSVASRASKSSLRREHERQETPPIHPRPTSAAYSRPHTPHTTTIAPAEEPARAPSPPPPPPPPKPTQQPFSPVFALLNSTSHASNRQTIHHPTVHYIFADDDPERLTAALAHHHGAAASYDDNNNSNGGEAPPDRGVLLDLEPTADGAGYEVAWASSLTADWAATGARVSRMEEGGAGGATVPGLGGNLVLKIEGVSLEPAAVAAGGAGGGASGAVGKGSTSTPETEMHSSGGSTGRGRSAPASEGYAELLQDFEKRMATLRKVVEAGAARQRALGGAGDGQPLGGAPGGVVPPFSRPQTGGNDA</sequence>
<evidence type="ECO:0000313" key="1">
    <source>
        <dbReference type="EMBL" id="KAH6623857.1"/>
    </source>
</evidence>
<evidence type="ECO:0000313" key="2">
    <source>
        <dbReference type="Proteomes" id="UP000724584"/>
    </source>
</evidence>
<dbReference type="Proteomes" id="UP000724584">
    <property type="component" value="Unassembled WGS sequence"/>
</dbReference>
<accession>A0ACB7P1Y6</accession>
<gene>
    <name evidence="1" type="ORF">F5144DRAFT_584542</name>
</gene>
<proteinExistence type="predicted"/>
<dbReference type="EMBL" id="JAGIZQ010000006">
    <property type="protein sequence ID" value="KAH6623857.1"/>
    <property type="molecule type" value="Genomic_DNA"/>
</dbReference>
<name>A0ACB7P1Y6_9PEZI</name>
<protein>
    <submittedName>
        <fullName evidence="1">Uncharacterized protein</fullName>
    </submittedName>
</protein>
<reference evidence="1 2" key="1">
    <citation type="journal article" date="2021" name="Nat. Commun.">
        <title>Genetic determinants of endophytism in the Arabidopsis root mycobiome.</title>
        <authorList>
            <person name="Mesny F."/>
            <person name="Miyauchi S."/>
            <person name="Thiergart T."/>
            <person name="Pickel B."/>
            <person name="Atanasova L."/>
            <person name="Karlsson M."/>
            <person name="Huettel B."/>
            <person name="Barry K.W."/>
            <person name="Haridas S."/>
            <person name="Chen C."/>
            <person name="Bauer D."/>
            <person name="Andreopoulos W."/>
            <person name="Pangilinan J."/>
            <person name="LaButti K."/>
            <person name="Riley R."/>
            <person name="Lipzen A."/>
            <person name="Clum A."/>
            <person name="Drula E."/>
            <person name="Henrissat B."/>
            <person name="Kohler A."/>
            <person name="Grigoriev I.V."/>
            <person name="Martin F.M."/>
            <person name="Hacquard S."/>
        </authorList>
    </citation>
    <scope>NUCLEOTIDE SEQUENCE [LARGE SCALE GENOMIC DNA]</scope>
    <source>
        <strain evidence="1 2">MPI-SDFR-AT-0079</strain>
    </source>
</reference>
<comment type="caution">
    <text evidence="1">The sequence shown here is derived from an EMBL/GenBank/DDBJ whole genome shotgun (WGS) entry which is preliminary data.</text>
</comment>